<feature type="region of interest" description="Disordered" evidence="1">
    <location>
        <begin position="1"/>
        <end position="20"/>
    </location>
</feature>
<dbReference type="Proteomes" id="UP000095746">
    <property type="component" value="Unassembled WGS sequence"/>
</dbReference>
<gene>
    <name evidence="3" type="ORF">ERS852411_02811</name>
</gene>
<dbReference type="EMBL" id="CYZT01000282">
    <property type="protein sequence ID" value="CUP19956.1"/>
    <property type="molecule type" value="Genomic_DNA"/>
</dbReference>
<keyword evidence="2" id="KW-0472">Membrane</keyword>
<evidence type="ECO:0000313" key="4">
    <source>
        <dbReference type="Proteomes" id="UP000095746"/>
    </source>
</evidence>
<protein>
    <submittedName>
        <fullName evidence="3">Uncharacterized protein</fullName>
    </submittedName>
</protein>
<evidence type="ECO:0000256" key="2">
    <source>
        <dbReference type="SAM" id="Phobius"/>
    </source>
</evidence>
<proteinExistence type="predicted"/>
<feature type="transmembrane region" description="Helical" evidence="2">
    <location>
        <begin position="21"/>
        <end position="40"/>
    </location>
</feature>
<evidence type="ECO:0000313" key="3">
    <source>
        <dbReference type="EMBL" id="CUP19956.1"/>
    </source>
</evidence>
<organism evidence="3 4">
    <name type="scientific">Flavonifractor plautii</name>
    <name type="common">Fusobacterium plautii</name>
    <dbReference type="NCBI Taxonomy" id="292800"/>
    <lineage>
        <taxon>Bacteria</taxon>
        <taxon>Bacillati</taxon>
        <taxon>Bacillota</taxon>
        <taxon>Clostridia</taxon>
        <taxon>Eubacteriales</taxon>
        <taxon>Oscillospiraceae</taxon>
        <taxon>Flavonifractor</taxon>
    </lineage>
</organism>
<dbReference type="AlphaFoldDB" id="A0A174LB89"/>
<evidence type="ECO:0000256" key="1">
    <source>
        <dbReference type="SAM" id="MobiDB-lite"/>
    </source>
</evidence>
<sequence length="66" mass="7084">MPSVGPKSSGKMESSRAMTKPISTTNMTGLCIIYLGFSLVNAPITEDLKMSFVTNLVRCLSFIGNP</sequence>
<reference evidence="3 4" key="1">
    <citation type="submission" date="2015-09" db="EMBL/GenBank/DDBJ databases">
        <authorList>
            <consortium name="Pathogen Informatics"/>
        </authorList>
    </citation>
    <scope>NUCLEOTIDE SEQUENCE [LARGE SCALE GENOMIC DNA]</scope>
    <source>
        <strain evidence="3 4">2789STDY5608854</strain>
    </source>
</reference>
<keyword evidence="2" id="KW-1133">Transmembrane helix</keyword>
<name>A0A174LB89_FLAPL</name>
<keyword evidence="2" id="KW-0812">Transmembrane</keyword>
<accession>A0A174LB89</accession>